<protein>
    <submittedName>
        <fullName evidence="2">Uncharacterized protein</fullName>
    </submittedName>
</protein>
<organism evidence="2">
    <name type="scientific">Fagus sylvatica</name>
    <name type="common">Beechnut</name>
    <dbReference type="NCBI Taxonomy" id="28930"/>
    <lineage>
        <taxon>Eukaryota</taxon>
        <taxon>Viridiplantae</taxon>
        <taxon>Streptophyta</taxon>
        <taxon>Embryophyta</taxon>
        <taxon>Tracheophyta</taxon>
        <taxon>Spermatophyta</taxon>
        <taxon>Magnoliopsida</taxon>
        <taxon>eudicotyledons</taxon>
        <taxon>Gunneridae</taxon>
        <taxon>Pentapetalae</taxon>
        <taxon>rosids</taxon>
        <taxon>fabids</taxon>
        <taxon>Fagales</taxon>
        <taxon>Fagaceae</taxon>
        <taxon>Fagus</taxon>
    </lineage>
</organism>
<proteinExistence type="inferred from homology"/>
<dbReference type="Pfam" id="PF02458">
    <property type="entry name" value="Transferase"/>
    <property type="match status" value="1"/>
</dbReference>
<dbReference type="PANTHER" id="PTHR31642:SF316">
    <property type="entry name" value="PROTEIN ECERIFERUM 26-LIKE"/>
    <property type="match status" value="1"/>
</dbReference>
<dbReference type="InterPro" id="IPR050317">
    <property type="entry name" value="Plant_Fungal_Acyltransferase"/>
</dbReference>
<dbReference type="AlphaFoldDB" id="A0A2N9EEF9"/>
<dbReference type="InterPro" id="IPR023213">
    <property type="entry name" value="CAT-like_dom_sf"/>
</dbReference>
<accession>A0A2N9EEF9</accession>
<evidence type="ECO:0000313" key="2">
    <source>
        <dbReference type="EMBL" id="SPC73061.1"/>
    </source>
</evidence>
<comment type="similarity">
    <text evidence="1">Belongs to the plant acyltransferase family.</text>
</comment>
<dbReference type="GO" id="GO:0016747">
    <property type="term" value="F:acyltransferase activity, transferring groups other than amino-acyl groups"/>
    <property type="evidence" value="ECO:0007669"/>
    <property type="project" value="TreeGrafter"/>
</dbReference>
<evidence type="ECO:0000256" key="1">
    <source>
        <dbReference type="ARBA" id="ARBA00009861"/>
    </source>
</evidence>
<dbReference type="EMBL" id="OIVN01000038">
    <property type="protein sequence ID" value="SPC73061.1"/>
    <property type="molecule type" value="Genomic_DNA"/>
</dbReference>
<dbReference type="Gene3D" id="3.30.559.10">
    <property type="entry name" value="Chloramphenicol acetyltransferase-like domain"/>
    <property type="match status" value="2"/>
</dbReference>
<name>A0A2N9EEF9_FAGSY</name>
<dbReference type="PANTHER" id="PTHR31642">
    <property type="entry name" value="TRICHOTHECENE 3-O-ACETYLTRANSFERASE"/>
    <property type="match status" value="1"/>
</dbReference>
<dbReference type="SUPFAM" id="SSF52777">
    <property type="entry name" value="CoA-dependent acyltransferases"/>
    <property type="match status" value="1"/>
</dbReference>
<reference evidence="2" key="1">
    <citation type="submission" date="2018-02" db="EMBL/GenBank/DDBJ databases">
        <authorList>
            <person name="Cohen D.B."/>
            <person name="Kent A.D."/>
        </authorList>
    </citation>
    <scope>NUCLEOTIDE SEQUENCE</scope>
</reference>
<gene>
    <name evidence="2" type="ORF">FSB_LOCUS943</name>
</gene>
<sequence length="459" mass="50794">MSSMKSRVLAHSKLTAVASKSSGSAKTHPLSSLDHAMGLHSLHIIFYFKDNPVGSFEVDPLRESLSNVISIYPTVTGRLTRMENGNWEVKNNDTGVRVIRAKVGATLDEWLRSADGSEERDLTVWEDMPQDPNTWSPFRVQINDFEGGGVAIGLSCSHMLADLTSATLLFKSWTDASRREPIEHLPFLNQLALHGQLVPNTHTQLGKYLATKSEGQTPSVKMATATFKFSNSVIKKCLLQVNENCLNATPFELLAALFWSRITRLKGPKSYYTHSLSICVDSRRLLQAPLPYGYFGNALHFSLLSLKGEEIGQCELGHVVELVHKHVLGIKEEEFWSVMNWFEAQKGEGGKFAPPFRMYGPELTCISLEHMLVPSKVAGSPNSSSLMYAATFEKDAKPVHVSCHVGNVEGEGLIVVMPSMEEGLARTVMVTLPERELTELCEDQAILCLEPTMLFGGKK</sequence>